<dbReference type="EMBL" id="CAJOBI010346809">
    <property type="protein sequence ID" value="CAF5218449.1"/>
    <property type="molecule type" value="Genomic_DNA"/>
</dbReference>
<proteinExistence type="predicted"/>
<feature type="non-terminal residue" evidence="2">
    <location>
        <position position="74"/>
    </location>
</feature>
<name>A0A8S3JIL5_9BILA</name>
<reference evidence="2" key="1">
    <citation type="submission" date="2021-02" db="EMBL/GenBank/DDBJ databases">
        <authorList>
            <person name="Nowell W R."/>
        </authorList>
    </citation>
    <scope>NUCLEOTIDE SEQUENCE</scope>
</reference>
<accession>A0A8S3JIL5</accession>
<dbReference type="Proteomes" id="UP000676336">
    <property type="component" value="Unassembled WGS sequence"/>
</dbReference>
<feature type="domain" description="F-box" evidence="1">
    <location>
        <begin position="5"/>
        <end position="52"/>
    </location>
</feature>
<evidence type="ECO:0000313" key="3">
    <source>
        <dbReference type="Proteomes" id="UP000676336"/>
    </source>
</evidence>
<sequence>MNNSMIRIVDIPEEMLLAIFEKLNNIDILYSLVGVNQKLDKVACDISFTRTIDLTMSSSDEAEYSGTNTILDRF</sequence>
<dbReference type="PROSITE" id="PS50181">
    <property type="entry name" value="FBOX"/>
    <property type="match status" value="1"/>
</dbReference>
<evidence type="ECO:0000259" key="1">
    <source>
        <dbReference type="PROSITE" id="PS50181"/>
    </source>
</evidence>
<evidence type="ECO:0000313" key="2">
    <source>
        <dbReference type="EMBL" id="CAF5218449.1"/>
    </source>
</evidence>
<comment type="caution">
    <text evidence="2">The sequence shown here is derived from an EMBL/GenBank/DDBJ whole genome shotgun (WGS) entry which is preliminary data.</text>
</comment>
<gene>
    <name evidence="2" type="ORF">SMN809_LOCUS80957</name>
</gene>
<organism evidence="2 3">
    <name type="scientific">Rotaria magnacalcarata</name>
    <dbReference type="NCBI Taxonomy" id="392030"/>
    <lineage>
        <taxon>Eukaryota</taxon>
        <taxon>Metazoa</taxon>
        <taxon>Spiralia</taxon>
        <taxon>Gnathifera</taxon>
        <taxon>Rotifera</taxon>
        <taxon>Eurotatoria</taxon>
        <taxon>Bdelloidea</taxon>
        <taxon>Philodinida</taxon>
        <taxon>Philodinidae</taxon>
        <taxon>Rotaria</taxon>
    </lineage>
</organism>
<protein>
    <recommendedName>
        <fullName evidence="1">F-box domain-containing protein</fullName>
    </recommendedName>
</protein>
<dbReference type="AlphaFoldDB" id="A0A8S3JIL5"/>
<dbReference type="InterPro" id="IPR001810">
    <property type="entry name" value="F-box_dom"/>
</dbReference>